<sequence length="336" mass="36710">MRPPRDPATRILFIARRVPEPPDFACRPFEGDGGYTAYYHRVWQVLTGLGYPVATTSQCRTLFGMSPSNVDLVFSLYNRMPINNPEVFVASVCEFLGLSHVGAPPNTRALAEDKWLSKLTARAIGLPVADGAIYASLADLEKPPHFAGPYFVKNRFGAASEGVSEKSVQDDWDGAAKVAAALIGRGMSVLVEAYAPGIDITVPVLGGETPMMLGVVRPRSDRIGGIITEDLKRDDPLGYEMAESDPILTDQLAVDVTALWAAAGPMDYLRLDYRLDPATGQRTFLEFNICCHIGRSGAICLAAAQWGWSQADILGHVVEYSLTRQRAHTEARRWVL</sequence>
<reference evidence="4" key="1">
    <citation type="submission" date="2003-07" db="EMBL/GenBank/DDBJ databases">
        <authorList>
            <consortium name="Rhodopseudomonas genome consortium"/>
            <person name="Larimer F."/>
            <person name="Harwood C."/>
        </authorList>
    </citation>
    <scope>NUCLEOTIDE SEQUENCE</scope>
    <source>
        <strain evidence="4">CGA009</strain>
    </source>
</reference>
<dbReference type="Proteomes" id="UP000001426">
    <property type="component" value="Chromosome"/>
</dbReference>
<dbReference type="SUPFAM" id="SSF56059">
    <property type="entry name" value="Glutathione synthetase ATP-binding domain-like"/>
    <property type="match status" value="1"/>
</dbReference>
<evidence type="ECO:0000313" key="3">
    <source>
        <dbReference type="EMBL" id="CAE26831.1"/>
    </source>
</evidence>
<name>Q6N9Z8_RHOPA</name>
<dbReference type="PhylomeDB" id="Q6N9Z8"/>
<gene>
    <name evidence="3" type="ordered locus">RPA1388</name>
    <name evidence="4" type="ORF">TX73_007125</name>
</gene>
<dbReference type="KEGG" id="rpa:TX73_007125"/>
<dbReference type="InterPro" id="IPR011761">
    <property type="entry name" value="ATP-grasp"/>
</dbReference>
<dbReference type="GO" id="GO:0005524">
    <property type="term" value="F:ATP binding"/>
    <property type="evidence" value="ECO:0007669"/>
    <property type="project" value="UniProtKB-UniRule"/>
</dbReference>
<dbReference type="Gene3D" id="3.30.1490.20">
    <property type="entry name" value="ATP-grasp fold, A domain"/>
    <property type="match status" value="1"/>
</dbReference>
<dbReference type="eggNOG" id="COG1181">
    <property type="taxonomic scope" value="Bacteria"/>
</dbReference>
<dbReference type="PANTHER" id="PTHR23132">
    <property type="entry name" value="D-ALANINE--D-ALANINE LIGASE"/>
    <property type="match status" value="1"/>
</dbReference>
<feature type="domain" description="ATP-grasp" evidence="2">
    <location>
        <begin position="118"/>
        <end position="319"/>
    </location>
</feature>
<protein>
    <recommendedName>
        <fullName evidence="2">ATP-grasp domain-containing protein</fullName>
    </recommendedName>
</protein>
<organism evidence="3">
    <name type="scientific">Rhodopseudomonas palustris (strain ATCC BAA-98 / CGA009)</name>
    <dbReference type="NCBI Taxonomy" id="258594"/>
    <lineage>
        <taxon>Bacteria</taxon>
        <taxon>Pseudomonadati</taxon>
        <taxon>Pseudomonadota</taxon>
        <taxon>Alphaproteobacteria</taxon>
        <taxon>Hyphomicrobiales</taxon>
        <taxon>Nitrobacteraceae</taxon>
        <taxon>Rhodopseudomonas</taxon>
    </lineage>
</organism>
<dbReference type="STRING" id="258594.RPA1388"/>
<proteinExistence type="predicted"/>
<dbReference type="RefSeq" id="WP_011156951.1">
    <property type="nucleotide sequence ID" value="NZ_CP116810.1"/>
</dbReference>
<evidence type="ECO:0000259" key="2">
    <source>
        <dbReference type="PROSITE" id="PS50975"/>
    </source>
</evidence>
<evidence type="ECO:0000313" key="5">
    <source>
        <dbReference type="Proteomes" id="UP000001426"/>
    </source>
</evidence>
<evidence type="ECO:0000256" key="1">
    <source>
        <dbReference type="PROSITE-ProRule" id="PRU00409"/>
    </source>
</evidence>
<dbReference type="PROSITE" id="PS50975">
    <property type="entry name" value="ATP_GRASP"/>
    <property type="match status" value="1"/>
</dbReference>
<keyword evidence="1" id="KW-0547">Nucleotide-binding</keyword>
<dbReference type="GeneID" id="66892414"/>
<accession>Q6N9Z8</accession>
<reference evidence="4" key="3">
    <citation type="submission" date="2022-12" db="EMBL/GenBank/DDBJ databases">
        <title>Complete genome sequence of Rhodopseudomonas palustris CGA0092 and corrections to the R. palustris CGA009 genome sequence.</title>
        <authorList>
            <person name="Mazny B.R."/>
            <person name="Sheff O.F."/>
            <person name="LaSarre B."/>
            <person name="McKinlay A."/>
            <person name="McKinlay J.B."/>
        </authorList>
    </citation>
    <scope>NUCLEOTIDE SEQUENCE</scope>
    <source>
        <strain evidence="4">CGA009</strain>
    </source>
</reference>
<dbReference type="EMBL" id="CP116810">
    <property type="protein sequence ID" value="WCL91523.1"/>
    <property type="molecule type" value="Genomic_DNA"/>
</dbReference>
<dbReference type="InterPro" id="IPR013815">
    <property type="entry name" value="ATP_grasp_subdomain_1"/>
</dbReference>
<dbReference type="PANTHER" id="PTHR23132:SF23">
    <property type="entry name" value="D-ALANINE--D-ALANINE LIGASE B"/>
    <property type="match status" value="1"/>
</dbReference>
<dbReference type="GO" id="GO:0046872">
    <property type="term" value="F:metal ion binding"/>
    <property type="evidence" value="ECO:0007669"/>
    <property type="project" value="InterPro"/>
</dbReference>
<reference evidence="3 5" key="2">
    <citation type="journal article" date="2004" name="Nat. Biotechnol.">
        <title>Complete genome sequence of the metabolically versatile photosynthetic bacterium Rhodopseudomonas palustris.</title>
        <authorList>
            <person name="Larimer F.W."/>
            <person name="Chain P."/>
            <person name="Hauser L."/>
            <person name="Lamerdin J."/>
            <person name="Malfatti S."/>
            <person name="Do L."/>
            <person name="Land M.L."/>
            <person name="Pelletier D.A."/>
            <person name="Beatty J.T."/>
            <person name="Lang A.S."/>
            <person name="Tabita F.R."/>
            <person name="Gibson J.L."/>
            <person name="Hanson T.E."/>
            <person name="Bobst C."/>
            <person name="Torres J.L."/>
            <person name="Peres C."/>
            <person name="Harrison F.H."/>
            <person name="Gibson J."/>
            <person name="Harwood C.S."/>
        </authorList>
    </citation>
    <scope>NUCLEOTIDE SEQUENCE [LARGE SCALE GENOMIC DNA]</scope>
    <source>
        <strain evidence="5">ATCC BAA-98 / CGA009</strain>
        <strain evidence="3">CGA009</strain>
    </source>
</reference>
<dbReference type="AlphaFoldDB" id="Q6N9Z8"/>
<keyword evidence="5" id="KW-1185">Reference proteome</keyword>
<dbReference type="GO" id="GO:0008716">
    <property type="term" value="F:D-alanine-D-alanine ligase activity"/>
    <property type="evidence" value="ECO:0007669"/>
    <property type="project" value="TreeGrafter"/>
</dbReference>
<dbReference type="Gene3D" id="3.30.470.20">
    <property type="entry name" value="ATP-grasp fold, B domain"/>
    <property type="match status" value="1"/>
</dbReference>
<dbReference type="HOGENOM" id="CLU_830895_0_0_5"/>
<dbReference type="EMBL" id="BX572597">
    <property type="protein sequence ID" value="CAE26831.1"/>
    <property type="molecule type" value="Genomic_DNA"/>
</dbReference>
<evidence type="ECO:0000313" key="4">
    <source>
        <dbReference type="EMBL" id="WCL91523.1"/>
    </source>
</evidence>
<keyword evidence="1" id="KW-0067">ATP-binding</keyword>